<dbReference type="Pfam" id="PF12822">
    <property type="entry name" value="ECF_trnsprt"/>
    <property type="match status" value="1"/>
</dbReference>
<evidence type="ECO:0000256" key="1">
    <source>
        <dbReference type="SAM" id="Phobius"/>
    </source>
</evidence>
<dbReference type="EMBL" id="JAEQMG010000068">
    <property type="protein sequence ID" value="MBK6088569.1"/>
    <property type="molecule type" value="Genomic_DNA"/>
</dbReference>
<keyword evidence="1" id="KW-0812">Transmembrane</keyword>
<accession>A0A934U4K6</accession>
<feature type="transmembrane region" description="Helical" evidence="1">
    <location>
        <begin position="12"/>
        <end position="32"/>
    </location>
</feature>
<keyword evidence="3" id="KW-1185">Reference proteome</keyword>
<organism evidence="2 3">
    <name type="scientific">Ruminococcus difficilis</name>
    <dbReference type="NCBI Taxonomy" id="2763069"/>
    <lineage>
        <taxon>Bacteria</taxon>
        <taxon>Bacillati</taxon>
        <taxon>Bacillota</taxon>
        <taxon>Clostridia</taxon>
        <taxon>Eubacteriales</taxon>
        <taxon>Oscillospiraceae</taxon>
        <taxon>Ruminococcus</taxon>
    </lineage>
</organism>
<evidence type="ECO:0000313" key="2">
    <source>
        <dbReference type="EMBL" id="MBK6088569.1"/>
    </source>
</evidence>
<feature type="transmembrane region" description="Helical" evidence="1">
    <location>
        <begin position="61"/>
        <end position="78"/>
    </location>
</feature>
<feature type="transmembrane region" description="Helical" evidence="1">
    <location>
        <begin position="124"/>
        <end position="148"/>
    </location>
</feature>
<feature type="transmembrane region" description="Helical" evidence="1">
    <location>
        <begin position="84"/>
        <end position="112"/>
    </location>
</feature>
<name>A0A934U4K6_9FIRM</name>
<dbReference type="GO" id="GO:0022857">
    <property type="term" value="F:transmembrane transporter activity"/>
    <property type="evidence" value="ECO:0007669"/>
    <property type="project" value="InterPro"/>
</dbReference>
<proteinExistence type="predicted"/>
<feature type="transmembrane region" description="Helical" evidence="1">
    <location>
        <begin position="160"/>
        <end position="188"/>
    </location>
</feature>
<dbReference type="InterPro" id="IPR024529">
    <property type="entry name" value="ECF_trnsprt_substrate-spec"/>
</dbReference>
<dbReference type="Gene3D" id="1.10.1760.20">
    <property type="match status" value="1"/>
</dbReference>
<evidence type="ECO:0000313" key="3">
    <source>
        <dbReference type="Proteomes" id="UP000633365"/>
    </source>
</evidence>
<keyword evidence="1" id="KW-0472">Membrane</keyword>
<comment type="caution">
    <text evidence="2">The sequence shown here is derived from an EMBL/GenBank/DDBJ whole genome shotgun (WGS) entry which is preliminary data.</text>
</comment>
<feature type="transmembrane region" description="Helical" evidence="1">
    <location>
        <begin position="38"/>
        <end position="54"/>
    </location>
</feature>
<gene>
    <name evidence="2" type="ORF">JKK62_07875</name>
</gene>
<reference evidence="2" key="1">
    <citation type="submission" date="2021-01" db="EMBL/GenBank/DDBJ databases">
        <title>Genome public.</title>
        <authorList>
            <person name="Liu C."/>
            <person name="Sun Q."/>
        </authorList>
    </citation>
    <scope>NUCLEOTIDE SEQUENCE</scope>
    <source>
        <strain evidence="2">M6</strain>
    </source>
</reference>
<dbReference type="Proteomes" id="UP000633365">
    <property type="component" value="Unassembled WGS sequence"/>
</dbReference>
<keyword evidence="1" id="KW-1133">Transmembrane helix</keyword>
<protein>
    <submittedName>
        <fullName evidence="2">ECF transporter S component</fullName>
    </submittedName>
</protein>
<dbReference type="AlphaFoldDB" id="A0A934U4K6"/>
<sequence length="198" mass="20596">MKKQNTNSKTFTLVGLAILTAIIIVLQVVTTYFPTKPFAITLALIPIVIGSALYGAKAGAYLGAVFSVVVLIMCAAGADAGGAMVFYANPAMCILLCLLKGSAAGFVAGLIYNAVSKKNQILGAVLAALAAPVVNTGIFIAGLLLFFRDVLAQWAGDTDILFFAIIGLTGVNFLVELGVNMILCPVIVKVVNAVRTRK</sequence>
<dbReference type="RefSeq" id="WP_201427462.1">
    <property type="nucleotide sequence ID" value="NZ_JAEQMG010000068.1"/>
</dbReference>